<dbReference type="RefSeq" id="WP_065005056.1">
    <property type="nucleotide sequence ID" value="NZ_CP033334.1"/>
</dbReference>
<evidence type="ECO:0000313" key="1">
    <source>
        <dbReference type="EMBL" id="OBQ72408.1"/>
    </source>
</evidence>
<sequence length="97" mass="10279">MSLLITFLADRLGVSRLVSGVIGWSAIALVASGAVLGVYEFIKHKGADEVRANIEKGNQDAIHKGIDARMSLDECIDAGGVYDFGRQRCSAATTGPR</sequence>
<accession>A0A6M7U3C4</accession>
<organism evidence="1 2">
    <name type="scientific">Rhizobium loti</name>
    <name type="common">Mesorhizobium loti</name>
    <dbReference type="NCBI Taxonomy" id="381"/>
    <lineage>
        <taxon>Bacteria</taxon>
        <taxon>Pseudomonadati</taxon>
        <taxon>Pseudomonadota</taxon>
        <taxon>Alphaproteobacteria</taxon>
        <taxon>Hyphomicrobiales</taxon>
        <taxon>Phyllobacteriaceae</taxon>
        <taxon>Mesorhizobium</taxon>
    </lineage>
</organism>
<dbReference type="AlphaFoldDB" id="A0A6M7U3C4"/>
<proteinExistence type="predicted"/>
<protein>
    <submittedName>
        <fullName evidence="1">Uncharacterized protein</fullName>
    </submittedName>
</protein>
<reference evidence="1 2" key="1">
    <citation type="submission" date="2016-05" db="EMBL/GenBank/DDBJ databases">
        <authorList>
            <person name="Ramsay J.P."/>
        </authorList>
    </citation>
    <scope>NUCLEOTIDE SEQUENCE [LARGE SCALE GENOMIC DNA]</scope>
    <source>
        <strain evidence="1 2">NZP2042</strain>
    </source>
</reference>
<evidence type="ECO:0000313" key="2">
    <source>
        <dbReference type="Proteomes" id="UP000093737"/>
    </source>
</evidence>
<comment type="caution">
    <text evidence="1">The sequence shown here is derived from an EMBL/GenBank/DDBJ whole genome shotgun (WGS) entry which is preliminary data.</text>
</comment>
<name>A0A6M7U3C4_RHILI</name>
<gene>
    <name evidence="1" type="ORF">A8145_06250</name>
</gene>
<dbReference type="Proteomes" id="UP000093737">
    <property type="component" value="Unassembled WGS sequence"/>
</dbReference>
<dbReference type="EMBL" id="LYTK01000001">
    <property type="protein sequence ID" value="OBQ72408.1"/>
    <property type="molecule type" value="Genomic_DNA"/>
</dbReference>